<protein>
    <submittedName>
        <fullName evidence="1">Uncharacterized protein</fullName>
    </submittedName>
</protein>
<dbReference type="RefSeq" id="WP_154441802.1">
    <property type="nucleotide sequence ID" value="NZ_JAHLPJ010000001.1"/>
</dbReference>
<proteinExistence type="predicted"/>
<dbReference type="Proteomes" id="UP000469523">
    <property type="component" value="Unassembled WGS sequence"/>
</dbReference>
<keyword evidence="2" id="KW-1185">Reference proteome</keyword>
<name>A0A6N7Y1U5_9FIRM</name>
<gene>
    <name evidence="1" type="ORF">FYJ83_14735</name>
</gene>
<sequence length="165" mass="18529">MNSMIQKYVSQGFMTEAEGNYIDEAIQRKESVIVSGHRSAGIRPLMAALMAVAKSNFNSVQVKGFEDLNNDVEYYLIPGLDNLDFEKLIAEAMSKPNTSFVTLKEPEHPYSLLKLLRQVYKETGDTSKVYHMLECSKIDNVPKLTKVTKMSLDENGKIIKVDFGG</sequence>
<accession>A0A6N7Y1U5</accession>
<dbReference type="AlphaFoldDB" id="A0A6N7Y1U5"/>
<comment type="caution">
    <text evidence="1">The sequence shown here is derived from an EMBL/GenBank/DDBJ whole genome shotgun (WGS) entry which is preliminary data.</text>
</comment>
<evidence type="ECO:0000313" key="2">
    <source>
        <dbReference type="Proteomes" id="UP000469523"/>
    </source>
</evidence>
<organism evidence="1 2">
    <name type="scientific">Tissierella pigra</name>
    <dbReference type="NCBI Taxonomy" id="2607614"/>
    <lineage>
        <taxon>Bacteria</taxon>
        <taxon>Bacillati</taxon>
        <taxon>Bacillota</taxon>
        <taxon>Tissierellia</taxon>
        <taxon>Tissierellales</taxon>
        <taxon>Tissierellaceae</taxon>
        <taxon>Tissierella</taxon>
    </lineage>
</organism>
<evidence type="ECO:0000313" key="1">
    <source>
        <dbReference type="EMBL" id="MSU02715.1"/>
    </source>
</evidence>
<dbReference type="EMBL" id="VUNQ01000041">
    <property type="protein sequence ID" value="MSU02715.1"/>
    <property type="molecule type" value="Genomic_DNA"/>
</dbReference>
<reference evidence="1 2" key="1">
    <citation type="submission" date="2019-09" db="EMBL/GenBank/DDBJ databases">
        <title>In-depth cultivation of the pig gut microbiome towards novel bacterial diversity and tailored functional studies.</title>
        <authorList>
            <person name="Wylensek D."/>
            <person name="Hitch T.C.A."/>
            <person name="Clavel T."/>
        </authorList>
    </citation>
    <scope>NUCLEOTIDE SEQUENCE [LARGE SCALE GENOMIC DNA]</scope>
    <source>
        <strain evidence="1 2">WCA3-693-APC-4?</strain>
    </source>
</reference>